<protein>
    <submittedName>
        <fullName evidence="2">Broad specificity phosphatase PhoE</fullName>
    </submittedName>
</protein>
<name>A0A2T6BIT3_9RHOB</name>
<proteinExistence type="predicted"/>
<dbReference type="SMART" id="SM00855">
    <property type="entry name" value="PGAM"/>
    <property type="match status" value="1"/>
</dbReference>
<dbReference type="GO" id="GO:0005737">
    <property type="term" value="C:cytoplasm"/>
    <property type="evidence" value="ECO:0007669"/>
    <property type="project" value="TreeGrafter"/>
</dbReference>
<feature type="binding site" evidence="1">
    <location>
        <position position="61"/>
    </location>
    <ligand>
        <name>substrate</name>
    </ligand>
</feature>
<reference evidence="2 3" key="1">
    <citation type="submission" date="2018-04" db="EMBL/GenBank/DDBJ databases">
        <title>Genomic Encyclopedia of Archaeal and Bacterial Type Strains, Phase II (KMG-II): from individual species to whole genera.</title>
        <authorList>
            <person name="Goeker M."/>
        </authorList>
    </citation>
    <scope>NUCLEOTIDE SEQUENCE [LARGE SCALE GENOMIC DNA]</scope>
    <source>
        <strain evidence="2 3">DSM 100977</strain>
    </source>
</reference>
<evidence type="ECO:0000313" key="3">
    <source>
        <dbReference type="Proteomes" id="UP000243978"/>
    </source>
</evidence>
<dbReference type="InterPro" id="IPR029033">
    <property type="entry name" value="His_PPase_superfam"/>
</dbReference>
<gene>
    <name evidence="2" type="ORF">C8N43_0620</name>
</gene>
<dbReference type="SUPFAM" id="SSF53254">
    <property type="entry name" value="Phosphoglycerate mutase-like"/>
    <property type="match status" value="1"/>
</dbReference>
<dbReference type="Proteomes" id="UP000243978">
    <property type="component" value="Unassembled WGS sequence"/>
</dbReference>
<dbReference type="InterPro" id="IPR013078">
    <property type="entry name" value="His_Pase_superF_clade-1"/>
</dbReference>
<dbReference type="RefSeq" id="WP_107844210.1">
    <property type="nucleotide sequence ID" value="NZ_QBKS01000001.1"/>
</dbReference>
<evidence type="ECO:0000313" key="2">
    <source>
        <dbReference type="EMBL" id="PTX55971.1"/>
    </source>
</evidence>
<dbReference type="GO" id="GO:0016791">
    <property type="term" value="F:phosphatase activity"/>
    <property type="evidence" value="ECO:0007669"/>
    <property type="project" value="TreeGrafter"/>
</dbReference>
<sequence length="179" mass="19871">MSKIHLIRHGQSEFNAAYTGNGDVMIFDAPLTERGHTQAKATRHRVADLGIETVICSPLTRAIQTARHIFPSTAMHVHPETREHLAHSCDVGVPPAQLQATFPDMEFDHLPEVWWHQGPLNALGIPVEPWDVFDARIARLKAELHAWKGRPLAVVCHGHVIRGLTGITPDNCDIVELEA</sequence>
<dbReference type="OrthoDB" id="9781415at2"/>
<dbReference type="Gene3D" id="3.40.50.1240">
    <property type="entry name" value="Phosphoglycerate mutase-like"/>
    <property type="match status" value="1"/>
</dbReference>
<evidence type="ECO:0000256" key="1">
    <source>
        <dbReference type="PIRSR" id="PIRSR613078-2"/>
    </source>
</evidence>
<accession>A0A2T6BIT3</accession>
<organism evidence="2 3">
    <name type="scientific">Litoreibacter ponti</name>
    <dbReference type="NCBI Taxonomy" id="1510457"/>
    <lineage>
        <taxon>Bacteria</taxon>
        <taxon>Pseudomonadati</taxon>
        <taxon>Pseudomonadota</taxon>
        <taxon>Alphaproteobacteria</taxon>
        <taxon>Rhodobacterales</taxon>
        <taxon>Roseobacteraceae</taxon>
        <taxon>Litoreibacter</taxon>
    </lineage>
</organism>
<dbReference type="InterPro" id="IPR001345">
    <property type="entry name" value="PG/BPGM_mutase_AS"/>
</dbReference>
<dbReference type="PANTHER" id="PTHR48100:SF57">
    <property type="entry name" value="PHOSPHOGLYCERATE MUTASE"/>
    <property type="match status" value="1"/>
</dbReference>
<dbReference type="CDD" id="cd07067">
    <property type="entry name" value="HP_PGM_like"/>
    <property type="match status" value="1"/>
</dbReference>
<dbReference type="InterPro" id="IPR050275">
    <property type="entry name" value="PGM_Phosphatase"/>
</dbReference>
<keyword evidence="3" id="KW-1185">Reference proteome</keyword>
<dbReference type="Pfam" id="PF00300">
    <property type="entry name" value="His_Phos_1"/>
    <property type="match status" value="1"/>
</dbReference>
<feature type="binding site" evidence="1">
    <location>
        <begin position="8"/>
        <end position="15"/>
    </location>
    <ligand>
        <name>substrate</name>
    </ligand>
</feature>
<dbReference type="PANTHER" id="PTHR48100">
    <property type="entry name" value="BROAD-SPECIFICITY PHOSPHATASE YOR283W-RELATED"/>
    <property type="match status" value="1"/>
</dbReference>
<dbReference type="AlphaFoldDB" id="A0A2T6BIT3"/>
<dbReference type="EMBL" id="QBKS01000001">
    <property type="protein sequence ID" value="PTX55971.1"/>
    <property type="molecule type" value="Genomic_DNA"/>
</dbReference>
<dbReference type="PROSITE" id="PS00175">
    <property type="entry name" value="PG_MUTASE"/>
    <property type="match status" value="1"/>
</dbReference>
<comment type="caution">
    <text evidence="2">The sequence shown here is derived from an EMBL/GenBank/DDBJ whole genome shotgun (WGS) entry which is preliminary data.</text>
</comment>